<dbReference type="Proteomes" id="UP000576082">
    <property type="component" value="Unassembled WGS sequence"/>
</dbReference>
<protein>
    <recommendedName>
        <fullName evidence="1">CBM20 domain-containing protein</fullName>
    </recommendedName>
</protein>
<dbReference type="InterPro" id="IPR000801">
    <property type="entry name" value="Esterase-like"/>
</dbReference>
<evidence type="ECO:0000313" key="3">
    <source>
        <dbReference type="Proteomes" id="UP000576082"/>
    </source>
</evidence>
<evidence type="ECO:0000313" key="2">
    <source>
        <dbReference type="EMBL" id="NME66572.1"/>
    </source>
</evidence>
<dbReference type="PANTHER" id="PTHR48098">
    <property type="entry name" value="ENTEROCHELIN ESTERASE-RELATED"/>
    <property type="match status" value="1"/>
</dbReference>
<dbReference type="Pfam" id="PF00756">
    <property type="entry name" value="Esterase"/>
    <property type="match status" value="1"/>
</dbReference>
<sequence length="550" mass="64160">MKKTTSTLFILLLPIYLFGQSLITVTVPNTSDEVYITGNQKSIGNWKPNKVKMNKVSDHKREIQLELTYPAEFKFTRGNWDSEGLVEGVEQFSNITVSTPQEQLNYVIERWSDEKMTKGKYALNYDVEYISSKHYPGEERPLRIFLPNGYNSNKKYPVIYVLDGEALFNPSIACISILQANANINGNFIPECIVVGIDNVDRGRDLSPNWGTTKGLPISEFTPEGELFYKSILEEIVPFINDKYSVSGHNTLIGHSDGGNFVTKVYLKDNDVFDGIIALSVNDFEGYFQQNFLDNKKENKDYFIGYGSKDDEFNLFGAYLDNQKELSENIVAQKYNADHITLPNSSLFDAVKFIFRDYKNYDSLIGKMYNDSFSYKAFERAYEEQMITKYGVSEPIGYDVTYLLNQARDQNNTFVFNKILNELEQSKFLQLQVMFYYANEFNQNERASKYLYQMLESNDANDKMIFYANLYQYKAFFVEKLGKANEFIEFVETAKKKWPEYTLEYNYTIIKTADEQNIEFEKYQKYLKFCQKNFVENRYFKKEELKGLEK</sequence>
<dbReference type="SMART" id="SM01065">
    <property type="entry name" value="CBM_2"/>
    <property type="match status" value="1"/>
</dbReference>
<dbReference type="SUPFAM" id="SSF49452">
    <property type="entry name" value="Starch-binding domain-like"/>
    <property type="match status" value="1"/>
</dbReference>
<name>A0A7X9RSY7_9BACT</name>
<dbReference type="InterPro" id="IPR013783">
    <property type="entry name" value="Ig-like_fold"/>
</dbReference>
<feature type="domain" description="CBM20" evidence="1">
    <location>
        <begin position="20"/>
        <end position="109"/>
    </location>
</feature>
<dbReference type="InterPro" id="IPR002044">
    <property type="entry name" value="CBM20"/>
</dbReference>
<comment type="caution">
    <text evidence="2">The sequence shown here is derived from an EMBL/GenBank/DDBJ whole genome shotgun (WGS) entry which is preliminary data.</text>
</comment>
<proteinExistence type="predicted"/>
<dbReference type="RefSeq" id="WP_169654318.1">
    <property type="nucleotide sequence ID" value="NZ_JABANE010000002.1"/>
</dbReference>
<reference evidence="2 3" key="1">
    <citation type="submission" date="2020-04" db="EMBL/GenBank/DDBJ databases">
        <title>Flammeovirga sp. SR4, a novel species isolated from seawater.</title>
        <authorList>
            <person name="Wang X."/>
        </authorList>
    </citation>
    <scope>NUCLEOTIDE SEQUENCE [LARGE SCALE GENOMIC DNA]</scope>
    <source>
        <strain evidence="2 3">ATCC 23126</strain>
    </source>
</reference>
<dbReference type="InterPro" id="IPR013784">
    <property type="entry name" value="Carb-bd-like_fold"/>
</dbReference>
<accession>A0A7X9RSY7</accession>
<dbReference type="SUPFAM" id="SSF53474">
    <property type="entry name" value="alpha/beta-Hydrolases"/>
    <property type="match status" value="1"/>
</dbReference>
<keyword evidence="3" id="KW-1185">Reference proteome</keyword>
<dbReference type="AlphaFoldDB" id="A0A7X9RSY7"/>
<dbReference type="GO" id="GO:2001070">
    <property type="term" value="F:starch binding"/>
    <property type="evidence" value="ECO:0007669"/>
    <property type="project" value="InterPro"/>
</dbReference>
<dbReference type="Gene3D" id="3.40.50.1820">
    <property type="entry name" value="alpha/beta hydrolase"/>
    <property type="match status" value="1"/>
</dbReference>
<gene>
    <name evidence="2" type="ORF">HHU12_01225</name>
</gene>
<organism evidence="2 3">
    <name type="scientific">Flammeovirga aprica JL-4</name>
    <dbReference type="NCBI Taxonomy" id="694437"/>
    <lineage>
        <taxon>Bacteria</taxon>
        <taxon>Pseudomonadati</taxon>
        <taxon>Bacteroidota</taxon>
        <taxon>Cytophagia</taxon>
        <taxon>Cytophagales</taxon>
        <taxon>Flammeovirgaceae</taxon>
        <taxon>Flammeovirga</taxon>
    </lineage>
</organism>
<evidence type="ECO:0000259" key="1">
    <source>
        <dbReference type="SMART" id="SM01065"/>
    </source>
</evidence>
<dbReference type="EMBL" id="JABANE010000002">
    <property type="protein sequence ID" value="NME66572.1"/>
    <property type="molecule type" value="Genomic_DNA"/>
</dbReference>
<dbReference type="InterPro" id="IPR050583">
    <property type="entry name" value="Mycobacterial_A85_antigen"/>
</dbReference>
<dbReference type="PANTHER" id="PTHR48098:SF6">
    <property type="entry name" value="FERRI-BACILLIBACTIN ESTERASE BESA"/>
    <property type="match status" value="1"/>
</dbReference>
<dbReference type="InterPro" id="IPR029058">
    <property type="entry name" value="AB_hydrolase_fold"/>
</dbReference>
<dbReference type="Gene3D" id="2.60.40.10">
    <property type="entry name" value="Immunoglobulins"/>
    <property type="match status" value="1"/>
</dbReference>